<dbReference type="Gene3D" id="3.40.50.2020">
    <property type="match status" value="1"/>
</dbReference>
<dbReference type="OrthoDB" id="106623at2759"/>
<keyword evidence="12" id="KW-1185">Reference proteome</keyword>
<evidence type="ECO:0000256" key="6">
    <source>
        <dbReference type="ARBA" id="ARBA00022676"/>
    </source>
</evidence>
<dbReference type="FunFam" id="3.40.50.2020:FF:000023">
    <property type="entry name" value="Probable uracil phosphoribosyltransferase"/>
    <property type="match status" value="1"/>
</dbReference>
<keyword evidence="7" id="KW-0808">Transferase</keyword>
<dbReference type="GO" id="GO:0004845">
    <property type="term" value="F:uracil phosphoribosyltransferase activity"/>
    <property type="evidence" value="ECO:0007669"/>
    <property type="project" value="UniProtKB-EC"/>
</dbReference>
<accession>A0A5M3Z3C4</accession>
<evidence type="ECO:0000259" key="10">
    <source>
        <dbReference type="Pfam" id="PF14681"/>
    </source>
</evidence>
<comment type="similarity">
    <text evidence="3">Belongs to the UPRTase family.</text>
</comment>
<evidence type="ECO:0000256" key="5">
    <source>
        <dbReference type="ARBA" id="ARBA00022533"/>
    </source>
</evidence>
<dbReference type="EC" id="2.4.2.9" evidence="4"/>
<reference evidence="11 12" key="1">
    <citation type="submission" date="2020-01" db="EMBL/GenBank/DDBJ databases">
        <title>Aspergillus terreus IFO 6365 whole genome shotgun sequence.</title>
        <authorList>
            <person name="Kanamasa S."/>
            <person name="Takahashi H."/>
        </authorList>
    </citation>
    <scope>NUCLEOTIDE SEQUENCE [LARGE SCALE GENOMIC DNA]</scope>
    <source>
        <strain evidence="11 12">IFO 6365</strain>
    </source>
</reference>
<keyword evidence="6" id="KW-0328">Glycosyltransferase</keyword>
<dbReference type="CDD" id="cd06223">
    <property type="entry name" value="PRTases_typeI"/>
    <property type="match status" value="1"/>
</dbReference>
<proteinExistence type="inferred from homology"/>
<dbReference type="EMBL" id="BLJY01000014">
    <property type="protein sequence ID" value="GFF21345.1"/>
    <property type="molecule type" value="Genomic_DNA"/>
</dbReference>
<comment type="caution">
    <text evidence="11">The sequence shown here is derived from an EMBL/GenBank/DDBJ whole genome shotgun (WGS) entry which is preliminary data.</text>
</comment>
<evidence type="ECO:0000256" key="7">
    <source>
        <dbReference type="ARBA" id="ARBA00022679"/>
    </source>
</evidence>
<comment type="cofactor">
    <cofactor evidence="1">
        <name>Mg(2+)</name>
        <dbReference type="ChEBI" id="CHEBI:18420"/>
    </cofactor>
</comment>
<evidence type="ECO:0000256" key="8">
    <source>
        <dbReference type="ARBA" id="ARBA00022741"/>
    </source>
</evidence>
<evidence type="ECO:0000313" key="12">
    <source>
        <dbReference type="Proteomes" id="UP000452235"/>
    </source>
</evidence>
<dbReference type="AlphaFoldDB" id="A0A5M3Z3C4"/>
<keyword evidence="9" id="KW-0342">GTP-binding</keyword>
<evidence type="ECO:0000313" key="11">
    <source>
        <dbReference type="EMBL" id="GFF21345.1"/>
    </source>
</evidence>
<keyword evidence="5" id="KW-0021">Allosteric enzyme</keyword>
<evidence type="ECO:0000256" key="9">
    <source>
        <dbReference type="ARBA" id="ARBA00023134"/>
    </source>
</evidence>
<evidence type="ECO:0000256" key="2">
    <source>
        <dbReference type="ARBA" id="ARBA00005180"/>
    </source>
</evidence>
<comment type="pathway">
    <text evidence="2">Pyrimidine metabolism; UMP biosynthesis via salvage pathway; UMP from uracil: step 1/1.</text>
</comment>
<protein>
    <recommendedName>
        <fullName evidence="4">uracil phosphoribosyltransferase</fullName>
        <ecNumber evidence="4">2.4.2.9</ecNumber>
    </recommendedName>
</protein>
<gene>
    <name evidence="11" type="ORF">ATEIFO6365_0014027700</name>
</gene>
<dbReference type="GO" id="GO:0008655">
    <property type="term" value="P:pyrimidine-containing compound salvage"/>
    <property type="evidence" value="ECO:0007669"/>
    <property type="project" value="UniProtKB-ARBA"/>
</dbReference>
<dbReference type="Pfam" id="PF14681">
    <property type="entry name" value="UPRTase"/>
    <property type="match status" value="1"/>
</dbReference>
<feature type="domain" description="Phosphoribosyltransferase" evidence="10">
    <location>
        <begin position="1"/>
        <end position="128"/>
    </location>
</feature>
<dbReference type="GO" id="GO:0005525">
    <property type="term" value="F:GTP binding"/>
    <property type="evidence" value="ECO:0007669"/>
    <property type="project" value="UniProtKB-KW"/>
</dbReference>
<dbReference type="InterPro" id="IPR000836">
    <property type="entry name" value="PRTase_dom"/>
</dbReference>
<dbReference type="NCBIfam" id="NF001097">
    <property type="entry name" value="PRK00129.1"/>
    <property type="match status" value="1"/>
</dbReference>
<dbReference type="SUPFAM" id="SSF53271">
    <property type="entry name" value="PRTase-like"/>
    <property type="match status" value="1"/>
</dbReference>
<dbReference type="Proteomes" id="UP000452235">
    <property type="component" value="Unassembled WGS sequence"/>
</dbReference>
<evidence type="ECO:0000256" key="4">
    <source>
        <dbReference type="ARBA" id="ARBA00011894"/>
    </source>
</evidence>
<keyword evidence="8" id="KW-0547">Nucleotide-binding</keyword>
<organism evidence="11 12">
    <name type="scientific">Aspergillus terreus</name>
    <dbReference type="NCBI Taxonomy" id="33178"/>
    <lineage>
        <taxon>Eukaryota</taxon>
        <taxon>Fungi</taxon>
        <taxon>Dikarya</taxon>
        <taxon>Ascomycota</taxon>
        <taxon>Pezizomycotina</taxon>
        <taxon>Eurotiomycetes</taxon>
        <taxon>Eurotiomycetidae</taxon>
        <taxon>Eurotiales</taxon>
        <taxon>Aspergillaceae</taxon>
        <taxon>Aspergillus</taxon>
        <taxon>Aspergillus subgen. Circumdati</taxon>
    </lineage>
</organism>
<evidence type="ECO:0000256" key="3">
    <source>
        <dbReference type="ARBA" id="ARBA00009516"/>
    </source>
</evidence>
<sequence>MEQVLRETWMGPLSFGKLLIQRDETTCRAEIYYSKLPPQITKDVVLLLEPMLATGGSVIKAVETLKAHGVAEESIVLVNIISSQPGLDVVSQKYPSLKIVSAAVDRELNPKKYISPGLGDFGDRYYGTCD</sequence>
<evidence type="ECO:0000256" key="1">
    <source>
        <dbReference type="ARBA" id="ARBA00001946"/>
    </source>
</evidence>
<dbReference type="InterPro" id="IPR029057">
    <property type="entry name" value="PRTase-like"/>
</dbReference>
<dbReference type="VEuPathDB" id="FungiDB:ATEG_09482"/>
<name>A0A5M3Z3C4_ASPTE</name>